<dbReference type="EMBL" id="LFQU01000004">
    <property type="protein sequence ID" value="KOO69258.1"/>
    <property type="molecule type" value="Genomic_DNA"/>
</dbReference>
<dbReference type="GO" id="GO:0005886">
    <property type="term" value="C:plasma membrane"/>
    <property type="evidence" value="ECO:0007669"/>
    <property type="project" value="TreeGrafter"/>
</dbReference>
<dbReference type="PANTHER" id="PTHR35813">
    <property type="entry name" value="INNER MEMBRANE PROTEIN YBAN"/>
    <property type="match status" value="1"/>
</dbReference>
<keyword evidence="1" id="KW-0472">Membrane</keyword>
<organism evidence="2 3">
    <name type="scientific">Xylanibacter rarus</name>
    <dbReference type="NCBI Taxonomy" id="1676614"/>
    <lineage>
        <taxon>Bacteria</taxon>
        <taxon>Pseudomonadati</taxon>
        <taxon>Bacteroidota</taxon>
        <taxon>Bacteroidia</taxon>
        <taxon>Bacteroidales</taxon>
        <taxon>Prevotellaceae</taxon>
        <taxon>Xylanibacter</taxon>
    </lineage>
</organism>
<evidence type="ECO:0000256" key="1">
    <source>
        <dbReference type="SAM" id="Phobius"/>
    </source>
</evidence>
<name>A0A8E1QYV5_9BACT</name>
<evidence type="ECO:0000313" key="3">
    <source>
        <dbReference type="Proteomes" id="UP000036951"/>
    </source>
</evidence>
<dbReference type="RefSeq" id="WP_053397848.1">
    <property type="nucleotide sequence ID" value="NZ_DAWCKJ010000043.1"/>
</dbReference>
<feature type="transmembrane region" description="Helical" evidence="1">
    <location>
        <begin position="70"/>
        <end position="91"/>
    </location>
</feature>
<proteinExistence type="predicted"/>
<dbReference type="PIRSF" id="PIRSF016789">
    <property type="entry name" value="DUF454"/>
    <property type="match status" value="1"/>
</dbReference>
<evidence type="ECO:0000313" key="2">
    <source>
        <dbReference type="EMBL" id="KOO69258.1"/>
    </source>
</evidence>
<sequence>MKYVFMLIGSVSLVLGVAGIFLPLLPTTPFLLLAAAMFFRSSPRAYRWLLGHRYLGPYIRSFREDRSIPLRAKIVALSLLWLTSLHCVVLIFDSWWLRAAMLAVALGVSCYILSFKTRRNAD</sequence>
<feature type="transmembrane region" description="Helical" evidence="1">
    <location>
        <begin position="97"/>
        <end position="115"/>
    </location>
</feature>
<gene>
    <name evidence="2" type="ORF">ACU52_03525</name>
</gene>
<dbReference type="InterPro" id="IPR007401">
    <property type="entry name" value="DUF454"/>
</dbReference>
<accession>A0A8E1QYV5</accession>
<protein>
    <submittedName>
        <fullName evidence="2">Membrane protein</fullName>
    </submittedName>
</protein>
<reference evidence="2 3" key="1">
    <citation type="submission" date="2015-06" db="EMBL/GenBank/DDBJ databases">
        <title>Prevotella sp. 109, sp. nov., a novel member of the family Prevotellaceae isolated from human faeces.</title>
        <authorList>
            <person name="Shkoporov A.N."/>
            <person name="Chaplin A.V."/>
            <person name="Kafarskaia L.I."/>
            <person name="Efimov B.A."/>
        </authorList>
    </citation>
    <scope>NUCLEOTIDE SEQUENCE [LARGE SCALE GENOMIC DNA]</scope>
    <source>
        <strain evidence="2 3">109</strain>
    </source>
</reference>
<dbReference type="Pfam" id="PF04304">
    <property type="entry name" value="DUF454"/>
    <property type="match status" value="1"/>
</dbReference>
<dbReference type="OrthoDB" id="9813800at2"/>
<keyword evidence="3" id="KW-1185">Reference proteome</keyword>
<dbReference type="AlphaFoldDB" id="A0A8E1QYV5"/>
<keyword evidence="1" id="KW-0812">Transmembrane</keyword>
<keyword evidence="1" id="KW-1133">Transmembrane helix</keyword>
<dbReference type="PANTHER" id="PTHR35813:SF1">
    <property type="entry name" value="INNER MEMBRANE PROTEIN YBAN"/>
    <property type="match status" value="1"/>
</dbReference>
<feature type="transmembrane region" description="Helical" evidence="1">
    <location>
        <begin position="6"/>
        <end position="39"/>
    </location>
</feature>
<dbReference type="Proteomes" id="UP000036951">
    <property type="component" value="Unassembled WGS sequence"/>
</dbReference>
<comment type="caution">
    <text evidence="2">The sequence shown here is derived from an EMBL/GenBank/DDBJ whole genome shotgun (WGS) entry which is preliminary data.</text>
</comment>